<evidence type="ECO:0000256" key="8">
    <source>
        <dbReference type="PIRSR" id="PIRSR631098-51"/>
    </source>
</evidence>
<keyword evidence="6" id="KW-0732">Signal</keyword>
<comment type="caution">
    <text evidence="9">The sequence shown here is derived from an EMBL/GenBank/DDBJ whole genome shotgun (WGS) entry which is preliminary data.</text>
</comment>
<protein>
    <submittedName>
        <fullName evidence="9">Ion transport peptide-like like protein</fullName>
    </submittedName>
</protein>
<dbReference type="SUPFAM" id="SSF81778">
    <property type="entry name" value="Crustacean CHH/MIH/GIH neurohormone"/>
    <property type="match status" value="1"/>
</dbReference>
<evidence type="ECO:0000256" key="1">
    <source>
        <dbReference type="ARBA" id="ARBA00003845"/>
    </source>
</evidence>
<organism evidence="9 10">
    <name type="scientific">Argiope bruennichi</name>
    <name type="common">Wasp spider</name>
    <name type="synonym">Aranea bruennichi</name>
    <dbReference type="NCBI Taxonomy" id="94029"/>
    <lineage>
        <taxon>Eukaryota</taxon>
        <taxon>Metazoa</taxon>
        <taxon>Ecdysozoa</taxon>
        <taxon>Arthropoda</taxon>
        <taxon>Chelicerata</taxon>
        <taxon>Arachnida</taxon>
        <taxon>Araneae</taxon>
        <taxon>Araneomorphae</taxon>
        <taxon>Entelegynae</taxon>
        <taxon>Araneoidea</taxon>
        <taxon>Araneidae</taxon>
        <taxon>Argiope</taxon>
    </lineage>
</organism>
<keyword evidence="4" id="KW-0964">Secreted</keyword>
<evidence type="ECO:0000313" key="10">
    <source>
        <dbReference type="Proteomes" id="UP000807504"/>
    </source>
</evidence>
<dbReference type="GO" id="GO:0005576">
    <property type="term" value="C:extracellular region"/>
    <property type="evidence" value="ECO:0007669"/>
    <property type="project" value="UniProtKB-SubCell"/>
</dbReference>
<proteinExistence type="inferred from homology"/>
<evidence type="ECO:0000256" key="5">
    <source>
        <dbReference type="ARBA" id="ARBA00022702"/>
    </source>
</evidence>
<dbReference type="Proteomes" id="UP000807504">
    <property type="component" value="Unassembled WGS sequence"/>
</dbReference>
<dbReference type="Gene3D" id="1.10.2010.10">
    <property type="entry name" value="Crustacean CHH/MIH/GIH neurohormone"/>
    <property type="match status" value="1"/>
</dbReference>
<evidence type="ECO:0000256" key="4">
    <source>
        <dbReference type="ARBA" id="ARBA00022525"/>
    </source>
</evidence>
<evidence type="ECO:0000256" key="7">
    <source>
        <dbReference type="ARBA" id="ARBA00023157"/>
    </source>
</evidence>
<comment type="function">
    <text evidence="1">May increase the toxicity of alpha-latrotoxin and/or other venom components. Is non-toxic to mice and to the cockroach Periplaneta americana.</text>
</comment>
<dbReference type="FunFam" id="1.10.2010.10:FF:000001">
    <property type="entry name" value="Ion transport peptide isoform C"/>
    <property type="match status" value="1"/>
</dbReference>
<dbReference type="OMA" id="TANICLM"/>
<feature type="disulfide bond" evidence="8">
    <location>
        <begin position="94"/>
        <end position="110"/>
    </location>
</feature>
<evidence type="ECO:0000256" key="2">
    <source>
        <dbReference type="ARBA" id="ARBA00004613"/>
    </source>
</evidence>
<dbReference type="GO" id="GO:0007623">
    <property type="term" value="P:circadian rhythm"/>
    <property type="evidence" value="ECO:0007669"/>
    <property type="project" value="TreeGrafter"/>
</dbReference>
<keyword evidence="10" id="KW-1185">Reference proteome</keyword>
<dbReference type="PANTHER" id="PTHR35981">
    <property type="entry name" value="ION TRANSPORT PEPTIDE, ISOFORM C"/>
    <property type="match status" value="1"/>
</dbReference>
<reference evidence="9" key="2">
    <citation type="submission" date="2020-06" db="EMBL/GenBank/DDBJ databases">
        <authorList>
            <person name="Sheffer M."/>
        </authorList>
    </citation>
    <scope>NUCLEOTIDE SEQUENCE</scope>
</reference>
<dbReference type="InterPro" id="IPR018251">
    <property type="entry name" value="Crust_neurhormone_CS"/>
</dbReference>
<dbReference type="EMBL" id="JABXBU010002231">
    <property type="protein sequence ID" value="KAF8763968.1"/>
    <property type="molecule type" value="Genomic_DNA"/>
</dbReference>
<dbReference type="InterPro" id="IPR035957">
    <property type="entry name" value="Crust_neurohorm_sf"/>
</dbReference>
<evidence type="ECO:0000256" key="3">
    <source>
        <dbReference type="ARBA" id="ARBA00005447"/>
    </source>
</evidence>
<name>A0A8T0DZK8_ARGBR</name>
<accession>A0A8T0DZK8</accession>
<reference evidence="9" key="1">
    <citation type="journal article" date="2020" name="bioRxiv">
        <title>Chromosome-level reference genome of the European wasp spider Argiope bruennichi: a resource for studies on range expansion and evolutionary adaptation.</title>
        <authorList>
            <person name="Sheffer M.M."/>
            <person name="Hoppe A."/>
            <person name="Krehenwinkel H."/>
            <person name="Uhl G."/>
            <person name="Kuss A.W."/>
            <person name="Jensen L."/>
            <person name="Jensen C."/>
            <person name="Gillespie R.G."/>
            <person name="Hoff K.J."/>
            <person name="Prost S."/>
        </authorList>
    </citation>
    <scope>NUCLEOTIDE SEQUENCE</scope>
</reference>
<gene>
    <name evidence="9" type="ORF">HNY73_022093</name>
</gene>
<dbReference type="PANTHER" id="PTHR35981:SF2">
    <property type="entry name" value="ION TRANSPORT PEPTIDE, ISOFORM C"/>
    <property type="match status" value="1"/>
</dbReference>
<dbReference type="InterPro" id="IPR031098">
    <property type="entry name" value="Crust_neurohorm"/>
</dbReference>
<dbReference type="OrthoDB" id="6365952at2759"/>
<dbReference type="Pfam" id="PF01147">
    <property type="entry name" value="Crust_neurohorm"/>
    <property type="match status" value="1"/>
</dbReference>
<evidence type="ECO:0000313" key="9">
    <source>
        <dbReference type="EMBL" id="KAF8763968.1"/>
    </source>
</evidence>
<comment type="similarity">
    <text evidence="3">Belongs to the arthropod CHH/MIH/GIH/VIH hormone family.</text>
</comment>
<keyword evidence="7 8" id="KW-1015">Disulfide bond</keyword>
<dbReference type="PROSITE" id="PS01250">
    <property type="entry name" value="CHH_MIH_GIH"/>
    <property type="match status" value="1"/>
</dbReference>
<dbReference type="GO" id="GO:0005184">
    <property type="term" value="F:neuropeptide hormone activity"/>
    <property type="evidence" value="ECO:0007669"/>
    <property type="project" value="InterPro"/>
</dbReference>
<feature type="disulfide bond" evidence="8">
    <location>
        <begin position="97"/>
        <end position="123"/>
    </location>
</feature>
<dbReference type="PRINTS" id="PR00550">
    <property type="entry name" value="HYPRGLYCEMIC"/>
</dbReference>
<feature type="disulfide bond" evidence="8">
    <location>
        <begin position="78"/>
        <end position="114"/>
    </location>
</feature>
<dbReference type="InterPro" id="IPR001166">
    <property type="entry name" value="Hyperglycemic"/>
</dbReference>
<dbReference type="AlphaFoldDB" id="A0A8T0DZK8"/>
<evidence type="ECO:0000256" key="6">
    <source>
        <dbReference type="ARBA" id="ARBA00022729"/>
    </source>
</evidence>
<comment type="subcellular location">
    <subcellularLocation>
        <location evidence="2">Secreted</location>
    </subcellularLocation>
</comment>
<sequence>MLFGHQDGYKNRLQQMIVRSSNCQEQVIENCLEKARFIKISSKMNSTANICLMILGVLVVIANCDQDLLKRSFSGLGCMGVYDKAKFARLDRVCEECYQLFREPEVHTECRSNCFKNTFFARCVDALLLEKDQQRLDSMVEELYGKRR</sequence>
<keyword evidence="5" id="KW-0372">Hormone</keyword>